<dbReference type="Proteomes" id="UP000260733">
    <property type="component" value="Unassembled WGS sequence"/>
</dbReference>
<reference evidence="8 12" key="1">
    <citation type="submission" date="2015-09" db="EMBL/GenBank/DDBJ databases">
        <authorList>
            <consortium name="Pathogen Informatics"/>
        </authorList>
    </citation>
    <scope>NUCLEOTIDE SEQUENCE [LARGE SCALE GENOMIC DNA]</scope>
    <source>
        <strain evidence="8 12">2789STDY5834970</strain>
    </source>
</reference>
<dbReference type="InterPro" id="IPR020565">
    <property type="entry name" value="ImidazoleglycerP_deHydtase_CS"/>
</dbReference>
<dbReference type="EMBL" id="QVFB01000007">
    <property type="protein sequence ID" value="RGC19806.1"/>
    <property type="molecule type" value="Genomic_DNA"/>
</dbReference>
<evidence type="ECO:0000313" key="8">
    <source>
        <dbReference type="EMBL" id="CUN06467.1"/>
    </source>
</evidence>
<keyword evidence="4 6" id="KW-0368">Histidine biosynthesis</keyword>
<proteinExistence type="inferred from homology"/>
<dbReference type="NCBIfam" id="NF002111">
    <property type="entry name" value="PRK00951.2-1"/>
    <property type="match status" value="1"/>
</dbReference>
<evidence type="ECO:0000313" key="12">
    <source>
        <dbReference type="Proteomes" id="UP000095649"/>
    </source>
</evidence>
<dbReference type="InterPro" id="IPR000807">
    <property type="entry name" value="ImidazoleglycerolP_deHydtase"/>
</dbReference>
<comment type="subcellular location">
    <subcellularLocation>
        <location evidence="6 7">Cytoplasm</location>
    </subcellularLocation>
</comment>
<dbReference type="InterPro" id="IPR020568">
    <property type="entry name" value="Ribosomal_Su5_D2-typ_SF"/>
</dbReference>
<reference evidence="11 14" key="3">
    <citation type="submission" date="2018-08" db="EMBL/GenBank/DDBJ databases">
        <title>A genome reference for cultivated species of the human gut microbiota.</title>
        <authorList>
            <person name="Zou Y."/>
            <person name="Xue W."/>
            <person name="Luo G."/>
        </authorList>
    </citation>
    <scope>NUCLEOTIDE SEQUENCE [LARGE SCALE GENOMIC DNA]</scope>
    <source>
        <strain evidence="11 14">AM37-13AC</strain>
    </source>
</reference>
<dbReference type="RefSeq" id="WP_015537580.1">
    <property type="nucleotide sequence ID" value="NZ_CYXN01000013.1"/>
</dbReference>
<keyword evidence="5 6" id="KW-0456">Lyase</keyword>
<dbReference type="FunFam" id="3.30.230.40:FF:000001">
    <property type="entry name" value="Imidazoleglycerol-phosphate dehydratase HisB"/>
    <property type="match status" value="1"/>
</dbReference>
<dbReference type="GO" id="GO:0000105">
    <property type="term" value="P:L-histidine biosynthetic process"/>
    <property type="evidence" value="ECO:0007669"/>
    <property type="project" value="UniProtKB-UniRule"/>
</dbReference>
<dbReference type="GO" id="GO:0004424">
    <property type="term" value="F:imidazoleglycerol-phosphate dehydratase activity"/>
    <property type="evidence" value="ECO:0007669"/>
    <property type="project" value="UniProtKB-UniRule"/>
</dbReference>
<evidence type="ECO:0000256" key="3">
    <source>
        <dbReference type="ARBA" id="ARBA00022605"/>
    </source>
</evidence>
<organism evidence="8 12">
    <name type="scientific">Faecalibacterium prausnitzii</name>
    <dbReference type="NCBI Taxonomy" id="853"/>
    <lineage>
        <taxon>Bacteria</taxon>
        <taxon>Bacillati</taxon>
        <taxon>Bacillota</taxon>
        <taxon>Clostridia</taxon>
        <taxon>Eubacteriales</taxon>
        <taxon>Oscillospiraceae</taxon>
        <taxon>Faecalibacterium</taxon>
    </lineage>
</organism>
<evidence type="ECO:0000256" key="7">
    <source>
        <dbReference type="RuleBase" id="RU000599"/>
    </source>
</evidence>
<keyword evidence="6" id="KW-0963">Cytoplasm</keyword>
<dbReference type="CDD" id="cd07914">
    <property type="entry name" value="IGPD"/>
    <property type="match status" value="1"/>
</dbReference>
<dbReference type="HAMAP" id="MF_00076">
    <property type="entry name" value="HisB"/>
    <property type="match status" value="1"/>
</dbReference>
<dbReference type="EMBL" id="WKQE01000014">
    <property type="protein sequence ID" value="MSC81138.1"/>
    <property type="molecule type" value="Genomic_DNA"/>
</dbReference>
<dbReference type="PANTHER" id="PTHR23133">
    <property type="entry name" value="IMIDAZOLEGLYCEROL-PHOSPHATE DEHYDRATASE HIS7"/>
    <property type="match status" value="1"/>
</dbReference>
<dbReference type="Pfam" id="PF00475">
    <property type="entry name" value="IGPD"/>
    <property type="match status" value="1"/>
</dbReference>
<dbReference type="Proteomes" id="UP000250550">
    <property type="component" value="Unassembled WGS sequence"/>
</dbReference>
<keyword evidence="3 6" id="KW-0028">Amino-acid biosynthesis</keyword>
<dbReference type="EMBL" id="CYXN01000013">
    <property type="protein sequence ID" value="CUN06467.1"/>
    <property type="molecule type" value="Genomic_DNA"/>
</dbReference>
<evidence type="ECO:0000313" key="13">
    <source>
        <dbReference type="Proteomes" id="UP000250550"/>
    </source>
</evidence>
<dbReference type="Proteomes" id="UP000477010">
    <property type="component" value="Unassembled WGS sequence"/>
</dbReference>
<evidence type="ECO:0000313" key="10">
    <source>
        <dbReference type="EMBL" id="RAW63945.1"/>
    </source>
</evidence>
<comment type="catalytic activity">
    <reaction evidence="6 7">
        <text>D-erythro-1-(imidazol-4-yl)glycerol 3-phosphate = 3-(imidazol-4-yl)-2-oxopropyl phosphate + H2O</text>
        <dbReference type="Rhea" id="RHEA:11040"/>
        <dbReference type="ChEBI" id="CHEBI:15377"/>
        <dbReference type="ChEBI" id="CHEBI:57766"/>
        <dbReference type="ChEBI" id="CHEBI:58278"/>
        <dbReference type="EC" id="4.2.1.19"/>
    </reaction>
</comment>
<evidence type="ECO:0000313" key="11">
    <source>
        <dbReference type="EMBL" id="RGC19806.1"/>
    </source>
</evidence>
<dbReference type="Gene3D" id="3.30.230.40">
    <property type="entry name" value="Imidazole glycerol phosphate dehydratase, domain 1"/>
    <property type="match status" value="2"/>
</dbReference>
<evidence type="ECO:0000256" key="1">
    <source>
        <dbReference type="ARBA" id="ARBA00005047"/>
    </source>
</evidence>
<dbReference type="PROSITE" id="PS00954">
    <property type="entry name" value="IGP_DEHYDRATASE_1"/>
    <property type="match status" value="1"/>
</dbReference>
<name>A0A173TWL4_9FIRM</name>
<evidence type="ECO:0000256" key="4">
    <source>
        <dbReference type="ARBA" id="ARBA00023102"/>
    </source>
</evidence>
<evidence type="ECO:0000256" key="6">
    <source>
        <dbReference type="HAMAP-Rule" id="MF_00076"/>
    </source>
</evidence>
<dbReference type="EMBL" id="PRLF01000021">
    <property type="protein sequence ID" value="RAW63945.1"/>
    <property type="molecule type" value="Genomic_DNA"/>
</dbReference>
<dbReference type="FunFam" id="3.30.230.40:FF:000003">
    <property type="entry name" value="Imidazoleglycerol-phosphate dehydratase HisB"/>
    <property type="match status" value="1"/>
</dbReference>
<evidence type="ECO:0000256" key="5">
    <source>
        <dbReference type="ARBA" id="ARBA00023239"/>
    </source>
</evidence>
<dbReference type="InterPro" id="IPR038494">
    <property type="entry name" value="IGPD_sf"/>
</dbReference>
<reference evidence="9 15" key="4">
    <citation type="journal article" date="2019" name="Nat. Med.">
        <title>A library of human gut bacterial isolates paired with longitudinal multiomics data enables mechanistic microbiome research.</title>
        <authorList>
            <person name="Poyet M."/>
            <person name="Groussin M."/>
            <person name="Gibbons S.M."/>
            <person name="Avila-Pacheco J."/>
            <person name="Jiang X."/>
            <person name="Kearney S.M."/>
            <person name="Perrotta A.R."/>
            <person name="Berdy B."/>
            <person name="Zhao S."/>
            <person name="Lieberman T.D."/>
            <person name="Swanson P.K."/>
            <person name="Smith M."/>
            <person name="Roesemann S."/>
            <person name="Alexander J.E."/>
            <person name="Rich S.A."/>
            <person name="Livny J."/>
            <person name="Vlamakis H."/>
            <person name="Clish C."/>
            <person name="Bullock K."/>
            <person name="Deik A."/>
            <person name="Scott J."/>
            <person name="Pierce K.A."/>
            <person name="Xavier R.J."/>
            <person name="Alm E.J."/>
        </authorList>
    </citation>
    <scope>NUCLEOTIDE SEQUENCE [LARGE SCALE GENOMIC DNA]</scope>
    <source>
        <strain evidence="9 15">BIOML-B9</strain>
    </source>
</reference>
<comment type="pathway">
    <text evidence="1 6 7">Amino-acid biosynthesis; L-histidine biosynthesis; L-histidine from 5-phospho-alpha-D-ribose 1-diphosphate: step 6/9.</text>
</comment>
<dbReference type="PANTHER" id="PTHR23133:SF2">
    <property type="entry name" value="IMIDAZOLEGLYCEROL-PHOSPHATE DEHYDRATASE"/>
    <property type="match status" value="1"/>
</dbReference>
<comment type="similarity">
    <text evidence="6 7">Belongs to the imidazoleglycerol-phosphate dehydratase family.</text>
</comment>
<dbReference type="Proteomes" id="UP000095649">
    <property type="component" value="Unassembled WGS sequence"/>
</dbReference>
<protein>
    <recommendedName>
        <fullName evidence="2 6">Imidazoleglycerol-phosphate dehydratase</fullName>
        <shortName evidence="6">IGPD</shortName>
        <ecNumber evidence="6 7">4.2.1.19</ecNumber>
    </recommendedName>
</protein>
<evidence type="ECO:0000313" key="9">
    <source>
        <dbReference type="EMBL" id="MSC81138.1"/>
    </source>
</evidence>
<evidence type="ECO:0000313" key="14">
    <source>
        <dbReference type="Proteomes" id="UP000260733"/>
    </source>
</evidence>
<evidence type="ECO:0000313" key="15">
    <source>
        <dbReference type="Proteomes" id="UP000477010"/>
    </source>
</evidence>
<dbReference type="NCBIfam" id="NF002114">
    <property type="entry name" value="PRK00951.2-4"/>
    <property type="match status" value="1"/>
</dbReference>
<dbReference type="AlphaFoldDB" id="A0A173TWL4"/>
<dbReference type="GO" id="GO:0005737">
    <property type="term" value="C:cytoplasm"/>
    <property type="evidence" value="ECO:0007669"/>
    <property type="project" value="UniProtKB-SubCell"/>
</dbReference>
<evidence type="ECO:0000256" key="2">
    <source>
        <dbReference type="ARBA" id="ARBA00016664"/>
    </source>
</evidence>
<dbReference type="EC" id="4.2.1.19" evidence="6 7"/>
<dbReference type="UniPathway" id="UPA00031">
    <property type="reaction ID" value="UER00011"/>
</dbReference>
<accession>A0A173TWL4</accession>
<reference evidence="10 13" key="2">
    <citation type="submission" date="2018-02" db="EMBL/GenBank/DDBJ databases">
        <title>Complete genome sequencing of Faecalibacterium prausnitzii strains isolated from the human gut.</title>
        <authorList>
            <person name="Fitzgerald B.C."/>
            <person name="Shkoporov A.N."/>
            <person name="Ross P.R."/>
            <person name="Hill C."/>
        </authorList>
    </citation>
    <scope>NUCLEOTIDE SEQUENCE [LARGE SCALE GENOMIC DNA]</scope>
    <source>
        <strain evidence="10 13">APC924/119</strain>
    </source>
</reference>
<dbReference type="OrthoDB" id="9790411at2"/>
<gene>
    <name evidence="6 8" type="primary">hisB</name>
    <name evidence="10" type="ORF">C4N21_12005</name>
    <name evidence="11" type="ORF">DW855_05605</name>
    <name evidence="8" type="ORF">ERS852582_01763</name>
    <name evidence="9" type="ORF">GKD85_09965</name>
</gene>
<dbReference type="PROSITE" id="PS00955">
    <property type="entry name" value="IGP_DEHYDRATASE_2"/>
    <property type="match status" value="1"/>
</dbReference>
<dbReference type="SUPFAM" id="SSF54211">
    <property type="entry name" value="Ribosomal protein S5 domain 2-like"/>
    <property type="match status" value="2"/>
</dbReference>
<sequence>MAERMVTLERNTNETQIELTLDLDGTGRYEIDTGCGFLNHMLELFARHGRFDLVLTCHGDVQVDYHHTTEDVGIALGQAFARALGEMRGICRYGSFYLPMDEALVLCAVDLSGRCTLNWDIRCQTEKVGDFDVECAKEFWYGFARSVPATVHFVQFAGENTHHILEACFKGAGHALAEAVRIDAAHRDEIPSTKGLLV</sequence>